<evidence type="ECO:0000313" key="2">
    <source>
        <dbReference type="Proteomes" id="UP000190797"/>
    </source>
</evidence>
<sequence>MDLRGSRGRVTHDFGFAFEDRYRPLLAALGIRPSTCRLTLTDELLRVRFGPWVVLSPRHNVAGAALSGPYSPLKAIGVRISLADGGLTFGSSTTQGVCLRFHRSVSGSEPLGLLRHPALTVTVEDPARLIGLLTQESRTPSDQLS</sequence>
<dbReference type="Proteomes" id="UP000190797">
    <property type="component" value="Chromosome"/>
</dbReference>
<dbReference type="OrthoDB" id="191189at2"/>
<gene>
    <name evidence="1" type="ORF">BKM31_16840</name>
</gene>
<protein>
    <submittedName>
        <fullName evidence="1">Uncharacterized protein</fullName>
    </submittedName>
</protein>
<accession>A0A1U9ZY84</accession>
<dbReference type="STRING" id="1909395.BKM31_16840"/>
<name>A0A1U9ZY84_9ACTN</name>
<dbReference type="AlphaFoldDB" id="A0A1U9ZY84"/>
<keyword evidence="2" id="KW-1185">Reference proteome</keyword>
<dbReference type="KEGG" id="noa:BKM31_16840"/>
<reference evidence="2" key="1">
    <citation type="journal article" date="2017" name="Med. Chem. Commun.">
        <title>Nonomuraea sp. ATCC 55076 harbours the largest actinomycete chromosome to date and the kistamicin biosynthetic gene cluster.</title>
        <authorList>
            <person name="Nazari B."/>
            <person name="Forneris C.C."/>
            <person name="Gibson M.I."/>
            <person name="Moon K."/>
            <person name="Schramma K.R."/>
            <person name="Seyedsayamdost M.R."/>
        </authorList>
    </citation>
    <scope>NUCLEOTIDE SEQUENCE [LARGE SCALE GENOMIC DNA]</scope>
    <source>
        <strain evidence="2">ATCC 55076</strain>
    </source>
</reference>
<evidence type="ECO:0000313" key="1">
    <source>
        <dbReference type="EMBL" id="AQZ62904.1"/>
    </source>
</evidence>
<proteinExistence type="predicted"/>
<dbReference type="EMBL" id="CP017717">
    <property type="protein sequence ID" value="AQZ62904.1"/>
    <property type="molecule type" value="Genomic_DNA"/>
</dbReference>
<organism evidence="1 2">
    <name type="scientific">[Actinomadura] parvosata subsp. kistnae</name>
    <dbReference type="NCBI Taxonomy" id="1909395"/>
    <lineage>
        <taxon>Bacteria</taxon>
        <taxon>Bacillati</taxon>
        <taxon>Actinomycetota</taxon>
        <taxon>Actinomycetes</taxon>
        <taxon>Streptosporangiales</taxon>
        <taxon>Streptosporangiaceae</taxon>
        <taxon>Nonomuraea</taxon>
    </lineage>
</organism>